<evidence type="ECO:0000256" key="3">
    <source>
        <dbReference type="ARBA" id="ARBA00022801"/>
    </source>
</evidence>
<comment type="caution">
    <text evidence="8">The sequence shown here is derived from an EMBL/GenBank/DDBJ whole genome shotgun (WGS) entry which is preliminary data.</text>
</comment>
<dbReference type="PANTHER" id="PTHR10465">
    <property type="entry name" value="TRANSMEMBRANE GTPASE FZO1"/>
    <property type="match status" value="1"/>
</dbReference>
<dbReference type="EMBL" id="JBHTKJ010000012">
    <property type="protein sequence ID" value="MFD1037859.1"/>
    <property type="molecule type" value="Genomic_DNA"/>
</dbReference>
<dbReference type="InterPro" id="IPR045063">
    <property type="entry name" value="Dynamin_N"/>
</dbReference>
<name>A0ABW3LKA2_9BACI</name>
<dbReference type="PANTHER" id="PTHR10465:SF0">
    <property type="entry name" value="SARCALUMENIN"/>
    <property type="match status" value="1"/>
</dbReference>
<evidence type="ECO:0000256" key="2">
    <source>
        <dbReference type="ARBA" id="ARBA00022741"/>
    </source>
</evidence>
<reference evidence="9" key="1">
    <citation type="journal article" date="2019" name="Int. J. Syst. Evol. Microbiol.">
        <title>The Global Catalogue of Microorganisms (GCM) 10K type strain sequencing project: providing services to taxonomists for standard genome sequencing and annotation.</title>
        <authorList>
            <consortium name="The Broad Institute Genomics Platform"/>
            <consortium name="The Broad Institute Genome Sequencing Center for Infectious Disease"/>
            <person name="Wu L."/>
            <person name="Ma J."/>
        </authorList>
    </citation>
    <scope>NUCLEOTIDE SEQUENCE [LARGE SCALE GENOMIC DNA]</scope>
    <source>
        <strain evidence="9">CCUG 56754</strain>
    </source>
</reference>
<dbReference type="InterPro" id="IPR027417">
    <property type="entry name" value="P-loop_NTPase"/>
</dbReference>
<keyword evidence="3" id="KW-0378">Hydrolase</keyword>
<organism evidence="8 9">
    <name type="scientific">Virgibacillus byunsanensis</name>
    <dbReference type="NCBI Taxonomy" id="570945"/>
    <lineage>
        <taxon>Bacteria</taxon>
        <taxon>Bacillati</taxon>
        <taxon>Bacillota</taxon>
        <taxon>Bacilli</taxon>
        <taxon>Bacillales</taxon>
        <taxon>Bacillaceae</taxon>
        <taxon>Virgibacillus</taxon>
    </lineage>
</organism>
<dbReference type="InterPro" id="IPR027094">
    <property type="entry name" value="Mitofusin_fam"/>
</dbReference>
<evidence type="ECO:0000256" key="6">
    <source>
        <dbReference type="SAM" id="Coils"/>
    </source>
</evidence>
<feature type="domain" description="Dynamin N-terminal" evidence="7">
    <location>
        <begin position="58"/>
        <end position="212"/>
    </location>
</feature>
<dbReference type="Gene3D" id="3.40.50.300">
    <property type="entry name" value="P-loop containing nucleotide triphosphate hydrolases"/>
    <property type="match status" value="2"/>
</dbReference>
<feature type="domain" description="Dynamin N-terminal" evidence="7">
    <location>
        <begin position="635"/>
        <end position="860"/>
    </location>
</feature>
<keyword evidence="5" id="KW-0472">Membrane</keyword>
<keyword evidence="4" id="KW-0342">GTP-binding</keyword>
<dbReference type="Pfam" id="PF00350">
    <property type="entry name" value="Dynamin_N"/>
    <property type="match status" value="2"/>
</dbReference>
<keyword evidence="6" id="KW-0175">Coiled coil</keyword>
<feature type="coiled-coil region" evidence="6">
    <location>
        <begin position="312"/>
        <end position="339"/>
    </location>
</feature>
<evidence type="ECO:0000313" key="9">
    <source>
        <dbReference type="Proteomes" id="UP001597040"/>
    </source>
</evidence>
<evidence type="ECO:0000256" key="1">
    <source>
        <dbReference type="ARBA" id="ARBA00004370"/>
    </source>
</evidence>
<comment type="subcellular location">
    <subcellularLocation>
        <location evidence="1">Membrane</location>
    </subcellularLocation>
</comment>
<dbReference type="SUPFAM" id="SSF52540">
    <property type="entry name" value="P-loop containing nucleoside triphosphate hydrolases"/>
    <property type="match status" value="2"/>
</dbReference>
<evidence type="ECO:0000259" key="7">
    <source>
        <dbReference type="Pfam" id="PF00350"/>
    </source>
</evidence>
<evidence type="ECO:0000256" key="4">
    <source>
        <dbReference type="ARBA" id="ARBA00023134"/>
    </source>
</evidence>
<proteinExistence type="predicted"/>
<keyword evidence="2" id="KW-0547">Nucleotide-binding</keyword>
<keyword evidence="9" id="KW-1185">Reference proteome</keyword>
<evidence type="ECO:0000313" key="8">
    <source>
        <dbReference type="EMBL" id="MFD1037859.1"/>
    </source>
</evidence>
<accession>A0ABW3LKA2</accession>
<dbReference type="RefSeq" id="WP_390360311.1">
    <property type="nucleotide sequence ID" value="NZ_JBHTKJ010000012.1"/>
</dbReference>
<dbReference type="CDD" id="cd09912">
    <property type="entry name" value="DLP_2"/>
    <property type="match status" value="2"/>
</dbReference>
<gene>
    <name evidence="8" type="ORF">ACFQ3N_05490</name>
</gene>
<sequence>MVLRKDMYTVMIKEKLQPATKLSSLVAIHETMYKQNDHKSANKILDLYEKLENQELMISFAGHFSAGKSSMINALLGEDILPKSPIPTSANIVKITSGEGAARIFFHHDEPLEYKAPYDIEMIKEYCKDKDTIKNIELSTLNNVIPQDCSILDTPGIDAADDADRLITEGSLHLVDVLFYVMDYNHVQSEVNLQFLKLLQEKGVPFYVIVNQIDKHDETELPFNTFDEKIKQTFDQWNIFPEAILYSSLIDSTADHNQFTKIQEALLSIMATNKDKYFGIEQAVNGVVEEHKHYLSVEYEDKMSSFVADHDQENMFTKIDKLKEKITNLQNEPVEIEKKFLKELNTTLKNAYIMPAELRDKAASFLESQQSDFKVGLFATKRKTAEEKNKRLEAFLTPLQENINSGIQWKLREKFIKLWKNYNVTDASVQKRVQELSVTFTGEELINLIKPGATVNGDYILHYTNDVSSVSKNKFKVKARELWKYVYGIVLQENNEEITIYKEQLDQLQEVQSQKMKRDAIQLELDEKLRLIDEQMSKTASKETAWQLLENELNSRKQPIKQAVTPSKLERKKYESMVYPTEERPVASEYSYSIQDVLDYVDETIYTIEELPGFETIVEDIAVKRERLKNRYYTIALFGAFSAGKSSFANALLGELVLPVSPNPTTATVNRIRPVSEKHKHGSVVVTLKNHDTLQQDLSLIMKHFSPPVHKLEELLKWVEKNNIHHHAQLNKMYQSYLQAMMAGYTKNKDHIGKTITITLDEFTHYVTDETMACYMESIDLYYDCSLTRQGITLVDTPGADSVNARHTNVAFNYIKHADAILYVTYYNHALSRADKDFLMQLGRVKESFQLDKMFFIVNAADLAETTNELKVVSNYVQEQLIQLGVRFPKLYSVSSKQSLIEKQKGPSLNKKMQHFEDRFYQFIHNDLMELTVQSALWDMKRASQTMQHYMDSLNLNEAEKQNYQNELLSKKEIIAEHISSIASDIYGDQITQKMDKQLYYVLERLSIRFHDMFKETFNPTTISESGKKAKDQLRTSLRNLIDYAGFELMQELQAVSLRIESFITSLATEAYEDLANKGRQVDDTFVMPNFDPMELETPGYEQAFQSIDIYEFDKPLASFKGTKAFFEKNEKEQMKEQIYVHLEPIAKAYIEENKSIMNDMYLRQWEQQITMIKTQTRKNLDMHIDSYINIMTSPVDMEDLRTKSRVLESLALKNYNRKGE</sequence>
<protein>
    <submittedName>
        <fullName evidence="8">Dynamin family protein</fullName>
    </submittedName>
</protein>
<dbReference type="Proteomes" id="UP001597040">
    <property type="component" value="Unassembled WGS sequence"/>
</dbReference>
<evidence type="ECO:0000256" key="5">
    <source>
        <dbReference type="ARBA" id="ARBA00023136"/>
    </source>
</evidence>